<sequence length="83" mass="9769">MCNQEDYTKYFKIVDEKKIYSIAMPFLAAVVFFILDLFPIRKKVESHVKWPIFHGSMLTSISGLTYAYILQENMIFHDIKLST</sequence>
<organism evidence="2">
    <name type="scientific">Candidatus Heimdallarchaeum endolithica</name>
    <dbReference type="NCBI Taxonomy" id="2876572"/>
    <lineage>
        <taxon>Archaea</taxon>
        <taxon>Promethearchaeati</taxon>
        <taxon>Candidatus Heimdallarchaeota</taxon>
        <taxon>Candidatus Heimdallarchaeia (ex Rinke et al. 2021) (nom. nud.)</taxon>
        <taxon>Candidatus Heimdallarchaeales</taxon>
        <taxon>Candidatus Heimdallarchaeaceae</taxon>
        <taxon>Candidatus Heimdallarchaeum</taxon>
    </lineage>
</organism>
<keyword evidence="1" id="KW-0472">Membrane</keyword>
<gene>
    <name evidence="2" type="ORF">K9W46_03170</name>
</gene>
<accession>A0A9Y1FQ37</accession>
<evidence type="ECO:0000313" key="2">
    <source>
        <dbReference type="EMBL" id="UJG44188.1"/>
    </source>
</evidence>
<name>A0A9Y1FQ37_9ARCH</name>
<dbReference type="Proteomes" id="UP001200513">
    <property type="component" value="Chromosome"/>
</dbReference>
<protein>
    <submittedName>
        <fullName evidence="2">Uncharacterized protein</fullName>
    </submittedName>
</protein>
<proteinExistence type="predicted"/>
<feature type="transmembrane region" description="Helical" evidence="1">
    <location>
        <begin position="19"/>
        <end position="38"/>
    </location>
</feature>
<dbReference type="AlphaFoldDB" id="A0A9Y1FQ37"/>
<dbReference type="EMBL" id="CP084167">
    <property type="protein sequence ID" value="UJG44188.1"/>
    <property type="molecule type" value="Genomic_DNA"/>
</dbReference>
<keyword evidence="1" id="KW-1133">Transmembrane helix</keyword>
<evidence type="ECO:0000256" key="1">
    <source>
        <dbReference type="SAM" id="Phobius"/>
    </source>
</evidence>
<reference evidence="2" key="1">
    <citation type="journal article" date="2022" name="Nat. Microbiol.">
        <title>Unique mobile elements and scalable gene flow at the prokaryote-eukaryote boundary revealed by circularized Asgard archaea genomes.</title>
        <authorList>
            <person name="Wu F."/>
            <person name="Speth D.R."/>
            <person name="Philosof A."/>
            <person name="Cremiere A."/>
            <person name="Narayanan A."/>
            <person name="Barco R.A."/>
            <person name="Connon S.A."/>
            <person name="Amend J.P."/>
            <person name="Antoshechkin I.A."/>
            <person name="Orphan V.J."/>
        </authorList>
    </citation>
    <scope>NUCLEOTIDE SEQUENCE</scope>
    <source>
        <strain evidence="2">PR6</strain>
    </source>
</reference>
<feature type="transmembrane region" description="Helical" evidence="1">
    <location>
        <begin position="50"/>
        <end position="69"/>
    </location>
</feature>
<keyword evidence="1" id="KW-0812">Transmembrane</keyword>